<sequence length="95" mass="10441">MGEPKGKLVTPVADNPDDELRSLEVDALDNLKVNIQAQADPIEVVLAEIEVEWKDWTPTYSAANAMTWTSVTTNIAKYAQIGKIVFFILYASGTV</sequence>
<comment type="caution">
    <text evidence="1">The sequence shown here is derived from an EMBL/GenBank/DDBJ whole genome shotgun (WGS) entry which is preliminary data.</text>
</comment>
<organism evidence="1">
    <name type="scientific">marine sediment metagenome</name>
    <dbReference type="NCBI Taxonomy" id="412755"/>
    <lineage>
        <taxon>unclassified sequences</taxon>
        <taxon>metagenomes</taxon>
        <taxon>ecological metagenomes</taxon>
    </lineage>
</organism>
<feature type="non-terminal residue" evidence="1">
    <location>
        <position position="95"/>
    </location>
</feature>
<dbReference type="EMBL" id="BARV01009149">
    <property type="protein sequence ID" value="GAI12869.1"/>
    <property type="molecule type" value="Genomic_DNA"/>
</dbReference>
<accession>X1N2P7</accession>
<evidence type="ECO:0000313" key="1">
    <source>
        <dbReference type="EMBL" id="GAI12869.1"/>
    </source>
</evidence>
<dbReference type="AlphaFoldDB" id="X1N2P7"/>
<proteinExistence type="predicted"/>
<reference evidence="1" key="1">
    <citation type="journal article" date="2014" name="Front. Microbiol.">
        <title>High frequency of phylogenetically diverse reductive dehalogenase-homologous genes in deep subseafloor sedimentary metagenomes.</title>
        <authorList>
            <person name="Kawai M."/>
            <person name="Futagami T."/>
            <person name="Toyoda A."/>
            <person name="Takaki Y."/>
            <person name="Nishi S."/>
            <person name="Hori S."/>
            <person name="Arai W."/>
            <person name="Tsubouchi T."/>
            <person name="Morono Y."/>
            <person name="Uchiyama I."/>
            <person name="Ito T."/>
            <person name="Fujiyama A."/>
            <person name="Inagaki F."/>
            <person name="Takami H."/>
        </authorList>
    </citation>
    <scope>NUCLEOTIDE SEQUENCE</scope>
    <source>
        <strain evidence="1">Expedition CK06-06</strain>
    </source>
</reference>
<gene>
    <name evidence="1" type="ORF">S06H3_18147</name>
</gene>
<name>X1N2P7_9ZZZZ</name>
<protein>
    <submittedName>
        <fullName evidence="1">Uncharacterized protein</fullName>
    </submittedName>
</protein>